<dbReference type="EMBL" id="CP061839">
    <property type="protein sequence ID" value="QOW61101.1"/>
    <property type="molecule type" value="Genomic_DNA"/>
</dbReference>
<keyword evidence="1" id="KW-1133">Transmembrane helix</keyword>
<dbReference type="RefSeq" id="WP_194076553.1">
    <property type="nucleotide sequence ID" value="NZ_CP061839.1"/>
</dbReference>
<reference evidence="4 5" key="1">
    <citation type="submission" date="2020-09" db="EMBL/GenBank/DDBJ databases">
        <title>Characterization of Treponema spp. from bovine digital dermatitis in Korea.</title>
        <authorList>
            <person name="Espiritu H.M."/>
            <person name="Cho Y.I."/>
            <person name="Mamuad L."/>
        </authorList>
    </citation>
    <scope>NUCLEOTIDE SEQUENCE [LARGE SCALE GENOMIC DNA]</scope>
    <source>
        <strain evidence="4 5">KS1</strain>
    </source>
</reference>
<evidence type="ECO:0000256" key="1">
    <source>
        <dbReference type="SAM" id="Phobius"/>
    </source>
</evidence>
<dbReference type="GO" id="GO:0015159">
    <property type="term" value="F:polysaccharide transmembrane transporter activity"/>
    <property type="evidence" value="ECO:0007669"/>
    <property type="project" value="InterPro"/>
</dbReference>
<evidence type="ECO:0000313" key="4">
    <source>
        <dbReference type="EMBL" id="QOW61101.1"/>
    </source>
</evidence>
<keyword evidence="1" id="KW-0812">Transmembrane</keyword>
<keyword evidence="2" id="KW-0732">Signal</keyword>
<dbReference type="InterPro" id="IPR019554">
    <property type="entry name" value="Soluble_ligand-bd"/>
</dbReference>
<dbReference type="Gene3D" id="3.10.560.10">
    <property type="entry name" value="Outer membrane lipoprotein wza domain like"/>
    <property type="match status" value="4"/>
</dbReference>
<feature type="domain" description="Soluble ligand binding" evidence="3">
    <location>
        <begin position="378"/>
        <end position="423"/>
    </location>
</feature>
<feature type="chain" id="PRO_5032430791" evidence="2">
    <location>
        <begin position="20"/>
        <end position="479"/>
    </location>
</feature>
<dbReference type="InterPro" id="IPR049712">
    <property type="entry name" value="Poly_export"/>
</dbReference>
<dbReference type="Pfam" id="PF10531">
    <property type="entry name" value="SLBB"/>
    <property type="match status" value="2"/>
</dbReference>
<keyword evidence="1" id="KW-0472">Membrane</keyword>
<evidence type="ECO:0000256" key="2">
    <source>
        <dbReference type="SAM" id="SignalP"/>
    </source>
</evidence>
<feature type="domain" description="Soluble ligand binding" evidence="3">
    <location>
        <begin position="207"/>
        <end position="246"/>
    </location>
</feature>
<dbReference type="PANTHER" id="PTHR33619">
    <property type="entry name" value="POLYSACCHARIDE EXPORT PROTEIN GFCE-RELATED"/>
    <property type="match status" value="1"/>
</dbReference>
<sequence length="479" mass="52982">MKKLKFISAFLIISAVVLNLNGEEAVNLSTSPSQHSAIEAMSNPNYLVTIGDVYELGYLAGAKAVTYKIVVDASYNVRVANLTIINARGLTFLQLKRQIENIIVKNYPMSGVQFIMVSLGAFTVAVRGEVKTAFEASVTGLVRLSNVIKSGVTDYSSIRDIEILSVAGTKKKYDLFKAKRYGDFSQDPFLRPGDTVIVNRVKRSVIIDGGIERPGKYQLLDGEGLKELIEIYGGGLVEFANENKVTVKHNSKSTEFPLGQSVTLEKEEEWASFELKNYDSVYVENSASLKGLVYFEGSLNSAEKVVPVQFTMGDDLVSVIRERRTLFSSMSDTKNAYLMRKGQKIYENFNRIFYDTEYSEKILLEHEDRIVVPFLQQVVIVAGAVVKPGSYPYSPGKSFEYYVSLAGGFDVTRNVGSAVVITDASGKKMKKNDDILPDTVITAKSNSFVYNFSRYAPVVSIIATVLSIVTSVIALTRNR</sequence>
<evidence type="ECO:0000313" key="5">
    <source>
        <dbReference type="Proteomes" id="UP000593915"/>
    </source>
</evidence>
<protein>
    <submittedName>
        <fullName evidence="4">SLBB domain-containing protein</fullName>
    </submittedName>
</protein>
<feature type="transmembrane region" description="Helical" evidence="1">
    <location>
        <begin position="455"/>
        <end position="475"/>
    </location>
</feature>
<gene>
    <name evidence="4" type="ORF">IFE08_01415</name>
</gene>
<organism evidence="4 5">
    <name type="scientific">Treponema pedis</name>
    <dbReference type="NCBI Taxonomy" id="409322"/>
    <lineage>
        <taxon>Bacteria</taxon>
        <taxon>Pseudomonadati</taxon>
        <taxon>Spirochaetota</taxon>
        <taxon>Spirochaetia</taxon>
        <taxon>Spirochaetales</taxon>
        <taxon>Treponemataceae</taxon>
        <taxon>Treponema</taxon>
    </lineage>
</organism>
<accession>A0A7S7AX04</accession>
<dbReference type="Proteomes" id="UP000593915">
    <property type="component" value="Chromosome"/>
</dbReference>
<proteinExistence type="predicted"/>
<dbReference type="PANTHER" id="PTHR33619:SF3">
    <property type="entry name" value="POLYSACCHARIDE EXPORT PROTEIN GFCE-RELATED"/>
    <property type="match status" value="1"/>
</dbReference>
<evidence type="ECO:0000259" key="3">
    <source>
        <dbReference type="Pfam" id="PF10531"/>
    </source>
</evidence>
<feature type="signal peptide" evidence="2">
    <location>
        <begin position="1"/>
        <end position="19"/>
    </location>
</feature>
<name>A0A7S7AX04_9SPIR</name>
<dbReference type="AlphaFoldDB" id="A0A7S7AX04"/>